<dbReference type="Pfam" id="PF20067">
    <property type="entry name" value="SSL_N"/>
    <property type="match status" value="1"/>
</dbReference>
<dbReference type="SUPFAM" id="SSF63829">
    <property type="entry name" value="Calcium-dependent phosphotriesterase"/>
    <property type="match status" value="1"/>
</dbReference>
<dbReference type="Pfam" id="PF03088">
    <property type="entry name" value="Str_synth"/>
    <property type="match status" value="1"/>
</dbReference>
<comment type="similarity">
    <text evidence="2">Belongs to the strictosidine synthase family.</text>
</comment>
<dbReference type="InterPro" id="IPR018119">
    <property type="entry name" value="Strictosidine_synth_cons-reg"/>
</dbReference>
<keyword evidence="3" id="KW-0597">Phosphoprotein</keyword>
<evidence type="ECO:0000256" key="1">
    <source>
        <dbReference type="ARBA" id="ARBA00004116"/>
    </source>
</evidence>
<dbReference type="Proteomes" id="UP001370490">
    <property type="component" value="Unassembled WGS sequence"/>
</dbReference>
<dbReference type="InterPro" id="IPR011042">
    <property type="entry name" value="6-blade_b-propeller_TolB-like"/>
</dbReference>
<keyword evidence="7" id="KW-0812">Transmembrane</keyword>
<evidence type="ECO:0000256" key="4">
    <source>
        <dbReference type="ARBA" id="ARBA00022554"/>
    </source>
</evidence>
<protein>
    <recommendedName>
        <fullName evidence="8">Strictosidine synthase conserved region domain-containing protein</fullName>
    </recommendedName>
</protein>
<dbReference type="GO" id="GO:0016787">
    <property type="term" value="F:hydrolase activity"/>
    <property type="evidence" value="ECO:0007669"/>
    <property type="project" value="TreeGrafter"/>
</dbReference>
<dbReference type="PANTHER" id="PTHR10426">
    <property type="entry name" value="STRICTOSIDINE SYNTHASE-RELATED"/>
    <property type="match status" value="1"/>
</dbReference>
<evidence type="ECO:0000259" key="8">
    <source>
        <dbReference type="Pfam" id="PF03088"/>
    </source>
</evidence>
<evidence type="ECO:0000256" key="3">
    <source>
        <dbReference type="ARBA" id="ARBA00022553"/>
    </source>
</evidence>
<keyword evidence="10" id="KW-1185">Reference proteome</keyword>
<dbReference type="FunFam" id="2.120.10.30:FF:000073">
    <property type="entry name" value="Protein STRICTOSIDINE SYNTHASE-LIKE 6"/>
    <property type="match status" value="1"/>
</dbReference>
<evidence type="ECO:0000256" key="6">
    <source>
        <dbReference type="ARBA" id="ARBA00023180"/>
    </source>
</evidence>
<dbReference type="AlphaFoldDB" id="A0AAN8V2N6"/>
<dbReference type="GO" id="GO:0005773">
    <property type="term" value="C:vacuole"/>
    <property type="evidence" value="ECO:0007669"/>
    <property type="project" value="UniProtKB-SubCell"/>
</dbReference>
<dbReference type="PANTHER" id="PTHR10426:SF88">
    <property type="entry name" value="ADIPOCYTE PLASMA MEMBRANE-ASSOCIATED PROTEIN HEMOMUCIN-RELATED"/>
    <property type="match status" value="1"/>
</dbReference>
<feature type="transmembrane region" description="Helical" evidence="7">
    <location>
        <begin position="21"/>
        <end position="41"/>
    </location>
</feature>
<evidence type="ECO:0000256" key="7">
    <source>
        <dbReference type="SAM" id="Phobius"/>
    </source>
</evidence>
<evidence type="ECO:0000313" key="10">
    <source>
        <dbReference type="Proteomes" id="UP001370490"/>
    </source>
</evidence>
<keyword evidence="7" id="KW-0472">Membrane</keyword>
<reference evidence="9 10" key="1">
    <citation type="submission" date="2023-12" db="EMBL/GenBank/DDBJ databases">
        <title>A high-quality genome assembly for Dillenia turbinata (Dilleniales).</title>
        <authorList>
            <person name="Chanderbali A."/>
        </authorList>
    </citation>
    <scope>NUCLEOTIDE SEQUENCE [LARGE SCALE GENOMIC DNA]</scope>
    <source>
        <strain evidence="9">LSX21</strain>
        <tissue evidence="9">Leaf</tissue>
    </source>
</reference>
<proteinExistence type="inferred from homology"/>
<dbReference type="GO" id="GO:0012505">
    <property type="term" value="C:endomembrane system"/>
    <property type="evidence" value="ECO:0007669"/>
    <property type="project" value="TreeGrafter"/>
</dbReference>
<evidence type="ECO:0000256" key="2">
    <source>
        <dbReference type="ARBA" id="ARBA00009191"/>
    </source>
</evidence>
<keyword evidence="6" id="KW-0325">Glycoprotein</keyword>
<feature type="domain" description="Strictosidine synthase conserved region" evidence="8">
    <location>
        <begin position="174"/>
        <end position="261"/>
    </location>
</feature>
<keyword evidence="5" id="KW-0732">Signal</keyword>
<evidence type="ECO:0000256" key="5">
    <source>
        <dbReference type="ARBA" id="ARBA00022729"/>
    </source>
</evidence>
<comment type="caution">
    <text evidence="9">The sequence shown here is derived from an EMBL/GenBank/DDBJ whole genome shotgun (WGS) entry which is preliminary data.</text>
</comment>
<accession>A0AAN8V2N6</accession>
<organism evidence="9 10">
    <name type="scientific">Dillenia turbinata</name>
    <dbReference type="NCBI Taxonomy" id="194707"/>
    <lineage>
        <taxon>Eukaryota</taxon>
        <taxon>Viridiplantae</taxon>
        <taxon>Streptophyta</taxon>
        <taxon>Embryophyta</taxon>
        <taxon>Tracheophyta</taxon>
        <taxon>Spermatophyta</taxon>
        <taxon>Magnoliopsida</taxon>
        <taxon>eudicotyledons</taxon>
        <taxon>Gunneridae</taxon>
        <taxon>Pentapetalae</taxon>
        <taxon>Dilleniales</taxon>
        <taxon>Dilleniaceae</taxon>
        <taxon>Dillenia</taxon>
    </lineage>
</organism>
<name>A0AAN8V2N6_9MAGN</name>
<dbReference type="Gene3D" id="2.120.10.30">
    <property type="entry name" value="TolB, C-terminal domain"/>
    <property type="match status" value="1"/>
</dbReference>
<comment type="subcellular location">
    <subcellularLocation>
        <location evidence="1">Vacuole</location>
    </subcellularLocation>
</comment>
<gene>
    <name evidence="9" type="ORF">RJ641_010825</name>
</gene>
<dbReference type="GO" id="GO:0009753">
    <property type="term" value="P:response to jasmonic acid"/>
    <property type="evidence" value="ECO:0007669"/>
    <property type="project" value="UniProtKB-ARBA"/>
</dbReference>
<sequence>MSKSNHSEARPPLSSPIRNRVVWVFFSPLLLPILVAVLYQIDPFDPKPLPDHDLFHGSLPVPFKNTHVLRRPERVGEGFLLGPEDLAYDSEARILYTGCGDGWIKRVIVDKPVTDTVIESWVNTGGRPLGLALSTASKEVIVADAEKGLLSVSEDGATKVLTDEAEGVKFKLTDGVDVAKDGMIYFTDASYKYRLEEFIYDILEGKPHGRFLSYNPSTKETKVLAQDLYFANGVAVSADQTFVIFCETVVRRCSRYYIQGERKGFTDIFIENLPGMPDNIRYDGEGHYWITMATAITFSWKQALKYPFIRKILGMMVKYMGRRPSMEKDGGALKVDLEGNPQAHYYDAEIAGMVTSGLKIGNYLYRGSLLYSYLTRFDLSKFI</sequence>
<keyword evidence="4" id="KW-0926">Vacuole</keyword>
<evidence type="ECO:0000313" key="9">
    <source>
        <dbReference type="EMBL" id="KAK6922521.1"/>
    </source>
</evidence>
<keyword evidence="7" id="KW-1133">Transmembrane helix</keyword>
<dbReference type="EMBL" id="JBAMMX010000018">
    <property type="protein sequence ID" value="KAK6922521.1"/>
    <property type="molecule type" value="Genomic_DNA"/>
</dbReference>